<feature type="non-terminal residue" evidence="2">
    <location>
        <position position="126"/>
    </location>
</feature>
<name>A0A1Q3BAQ1_CEPFO</name>
<reference evidence="3" key="1">
    <citation type="submission" date="2016-04" db="EMBL/GenBank/DDBJ databases">
        <title>Cephalotus genome sequencing.</title>
        <authorList>
            <person name="Fukushima K."/>
            <person name="Hasebe M."/>
            <person name="Fang X."/>
        </authorList>
    </citation>
    <scope>NUCLEOTIDE SEQUENCE [LARGE SCALE GENOMIC DNA]</scope>
    <source>
        <strain evidence="3">cv. St1</strain>
    </source>
</reference>
<feature type="compositionally biased region" description="Pro residues" evidence="1">
    <location>
        <begin position="1"/>
        <end position="12"/>
    </location>
</feature>
<protein>
    <recommendedName>
        <fullName evidence="4">Gag-asp_proteas domain-containing protein</fullName>
    </recommendedName>
</protein>
<dbReference type="InParanoid" id="A0A1Q3BAQ1"/>
<dbReference type="EMBL" id="BDDD01000378">
    <property type="protein sequence ID" value="GAV64975.1"/>
    <property type="molecule type" value="Genomic_DNA"/>
</dbReference>
<feature type="non-terminal residue" evidence="2">
    <location>
        <position position="1"/>
    </location>
</feature>
<evidence type="ECO:0008006" key="4">
    <source>
        <dbReference type="Google" id="ProtNLM"/>
    </source>
</evidence>
<accession>A0A1Q3BAQ1</accession>
<gene>
    <name evidence="2" type="ORF">CFOL_v3_08490</name>
</gene>
<sequence length="126" mass="14026">SPGILPLPPPSTKLPTGNPKFSKPLPSKYMDERRLKNLCFWCDEKFVPGHKCKNRQLYMMEIKGFLEEEGNDGLAGCGNEDTNQQPELSLHALTGAMGHQTMQVVGMIGRRPMQVLIDSGSTHNFL</sequence>
<organism evidence="2 3">
    <name type="scientific">Cephalotus follicularis</name>
    <name type="common">Albany pitcher plant</name>
    <dbReference type="NCBI Taxonomy" id="3775"/>
    <lineage>
        <taxon>Eukaryota</taxon>
        <taxon>Viridiplantae</taxon>
        <taxon>Streptophyta</taxon>
        <taxon>Embryophyta</taxon>
        <taxon>Tracheophyta</taxon>
        <taxon>Spermatophyta</taxon>
        <taxon>Magnoliopsida</taxon>
        <taxon>eudicotyledons</taxon>
        <taxon>Gunneridae</taxon>
        <taxon>Pentapetalae</taxon>
        <taxon>rosids</taxon>
        <taxon>fabids</taxon>
        <taxon>Oxalidales</taxon>
        <taxon>Cephalotaceae</taxon>
        <taxon>Cephalotus</taxon>
    </lineage>
</organism>
<comment type="caution">
    <text evidence="2">The sequence shown here is derived from an EMBL/GenBank/DDBJ whole genome shotgun (WGS) entry which is preliminary data.</text>
</comment>
<dbReference type="AlphaFoldDB" id="A0A1Q3BAQ1"/>
<dbReference type="Proteomes" id="UP000187406">
    <property type="component" value="Unassembled WGS sequence"/>
</dbReference>
<feature type="region of interest" description="Disordered" evidence="1">
    <location>
        <begin position="1"/>
        <end position="27"/>
    </location>
</feature>
<proteinExistence type="predicted"/>
<keyword evidence="3" id="KW-1185">Reference proteome</keyword>
<evidence type="ECO:0000313" key="2">
    <source>
        <dbReference type="EMBL" id="GAV64975.1"/>
    </source>
</evidence>
<dbReference type="OrthoDB" id="1934862at2759"/>
<evidence type="ECO:0000313" key="3">
    <source>
        <dbReference type="Proteomes" id="UP000187406"/>
    </source>
</evidence>
<evidence type="ECO:0000256" key="1">
    <source>
        <dbReference type="SAM" id="MobiDB-lite"/>
    </source>
</evidence>